<reference evidence="2" key="1">
    <citation type="submission" date="2021-02" db="EMBL/GenBank/DDBJ databases">
        <authorList>
            <person name="Nowell W R."/>
        </authorList>
    </citation>
    <scope>NUCLEOTIDE SEQUENCE</scope>
</reference>
<dbReference type="AlphaFoldDB" id="A0A819PAX7"/>
<accession>A0A819PAX7</accession>
<dbReference type="Proteomes" id="UP000663868">
    <property type="component" value="Unassembled WGS sequence"/>
</dbReference>
<evidence type="ECO:0000313" key="2">
    <source>
        <dbReference type="EMBL" id="CAF4006986.1"/>
    </source>
</evidence>
<keyword evidence="1" id="KW-1133">Transmembrane helix</keyword>
<sequence>MVNSFNSHSSIVISERKFCCWKRFRSSFPPGLTGIIQPSEFRQSINNINDAYKKTLREKILYSIIILLMLIGAILVIVGASVSGKSNTSLWTTIVSIGIGIFVVFVCISIFVQWFVPTSQTGRAANAVYAESLKYSTRLPIPTSWRLMINEHVTYYWNGGRRIYTTSYVSKMFC</sequence>
<gene>
    <name evidence="2" type="ORF">KXQ929_LOCUS28831</name>
</gene>
<keyword evidence="1" id="KW-0472">Membrane</keyword>
<protein>
    <submittedName>
        <fullName evidence="2">Uncharacterized protein</fullName>
    </submittedName>
</protein>
<evidence type="ECO:0000256" key="1">
    <source>
        <dbReference type="SAM" id="Phobius"/>
    </source>
</evidence>
<dbReference type="EMBL" id="CAJOBB010002900">
    <property type="protein sequence ID" value="CAF4006986.1"/>
    <property type="molecule type" value="Genomic_DNA"/>
</dbReference>
<evidence type="ECO:0000313" key="3">
    <source>
        <dbReference type="Proteomes" id="UP000663868"/>
    </source>
</evidence>
<feature type="transmembrane region" description="Helical" evidence="1">
    <location>
        <begin position="60"/>
        <end position="82"/>
    </location>
</feature>
<proteinExistence type="predicted"/>
<feature type="transmembrane region" description="Helical" evidence="1">
    <location>
        <begin position="94"/>
        <end position="116"/>
    </location>
</feature>
<comment type="caution">
    <text evidence="2">The sequence shown here is derived from an EMBL/GenBank/DDBJ whole genome shotgun (WGS) entry which is preliminary data.</text>
</comment>
<keyword evidence="1" id="KW-0812">Transmembrane</keyword>
<name>A0A819PAX7_9BILA</name>
<organism evidence="2 3">
    <name type="scientific">Adineta steineri</name>
    <dbReference type="NCBI Taxonomy" id="433720"/>
    <lineage>
        <taxon>Eukaryota</taxon>
        <taxon>Metazoa</taxon>
        <taxon>Spiralia</taxon>
        <taxon>Gnathifera</taxon>
        <taxon>Rotifera</taxon>
        <taxon>Eurotatoria</taxon>
        <taxon>Bdelloidea</taxon>
        <taxon>Adinetida</taxon>
        <taxon>Adinetidae</taxon>
        <taxon>Adineta</taxon>
    </lineage>
</organism>